<dbReference type="Pfam" id="PF14192">
    <property type="entry name" value="DUF4314"/>
    <property type="match status" value="1"/>
</dbReference>
<reference evidence="2 3" key="1">
    <citation type="submission" date="2020-03" db="EMBL/GenBank/DDBJ databases">
        <title>Genome Sequence of industrial isolate, B5A.</title>
        <authorList>
            <person name="Sharma S."/>
            <person name="Patil P.B."/>
            <person name="Korpole S."/>
        </authorList>
    </citation>
    <scope>NUCLEOTIDE SEQUENCE [LARGE SCALE GENOMIC DNA]</scope>
    <source>
        <strain evidence="2 3">PI-S10-B5A</strain>
    </source>
</reference>
<sequence>MKGFLSQKEIERIKEEYPAGTRIELIRMDDPYAPLESGMMGTVERVDDIGTLHMKWDNGRTLGVVPGEDSFKVISKPSVESLVKGTEQAMGGMSM</sequence>
<feature type="domain" description="DUF4314" evidence="1">
    <location>
        <begin position="7"/>
        <end position="74"/>
    </location>
</feature>
<name>A0ABX1VZ31_9FIRM</name>
<accession>A0ABX1VZ31</accession>
<dbReference type="Proteomes" id="UP000539052">
    <property type="component" value="Unassembled WGS sequence"/>
</dbReference>
<evidence type="ECO:0000313" key="2">
    <source>
        <dbReference type="EMBL" id="NNJ32087.1"/>
    </source>
</evidence>
<proteinExistence type="predicted"/>
<dbReference type="EMBL" id="JAAOXG010000045">
    <property type="protein sequence ID" value="NNJ32087.1"/>
    <property type="molecule type" value="Genomic_DNA"/>
</dbReference>
<comment type="caution">
    <text evidence="2">The sequence shown here is derived from an EMBL/GenBank/DDBJ whole genome shotgun (WGS) entry which is preliminary data.</text>
</comment>
<evidence type="ECO:0000259" key="1">
    <source>
        <dbReference type="Pfam" id="PF14192"/>
    </source>
</evidence>
<evidence type="ECO:0000313" key="3">
    <source>
        <dbReference type="Proteomes" id="UP000539052"/>
    </source>
</evidence>
<keyword evidence="3" id="KW-1185">Reference proteome</keyword>
<dbReference type="InterPro" id="IPR025463">
    <property type="entry name" value="DUF4314"/>
</dbReference>
<dbReference type="RefSeq" id="WP_170823188.1">
    <property type="nucleotide sequence ID" value="NZ_JAAOXG010000045.1"/>
</dbReference>
<organism evidence="2 3">
    <name type="scientific">Lacrimispora defluvii</name>
    <dbReference type="NCBI Taxonomy" id="2719233"/>
    <lineage>
        <taxon>Bacteria</taxon>
        <taxon>Bacillati</taxon>
        <taxon>Bacillota</taxon>
        <taxon>Clostridia</taxon>
        <taxon>Lachnospirales</taxon>
        <taxon>Lachnospiraceae</taxon>
        <taxon>Lacrimispora</taxon>
    </lineage>
</organism>
<protein>
    <submittedName>
        <fullName evidence="2">DUF4314 domain-containing protein</fullName>
    </submittedName>
</protein>
<gene>
    <name evidence="2" type="ORF">G9470_20185</name>
</gene>